<evidence type="ECO:0000313" key="3">
    <source>
        <dbReference type="Proteomes" id="UP001501747"/>
    </source>
</evidence>
<dbReference type="Proteomes" id="UP001501747">
    <property type="component" value="Unassembled WGS sequence"/>
</dbReference>
<name>A0ABP7RVS6_9PSEU</name>
<evidence type="ECO:0000313" key="2">
    <source>
        <dbReference type="EMBL" id="GAA4002869.1"/>
    </source>
</evidence>
<dbReference type="EMBL" id="BAABAL010000006">
    <property type="protein sequence ID" value="GAA4002869.1"/>
    <property type="molecule type" value="Genomic_DNA"/>
</dbReference>
<proteinExistence type="predicted"/>
<sequence>MPAHPVQIRHALSFFRGVFPGTARPERNTSRDHLPVASSNASHGVPEIGNGMRDHDASTRRGPRAVTTGASGRAVGEGYGVAVSTDNPAARVSLPGYFVHVADSRYP</sequence>
<evidence type="ECO:0000256" key="1">
    <source>
        <dbReference type="SAM" id="MobiDB-lite"/>
    </source>
</evidence>
<comment type="caution">
    <text evidence="2">The sequence shown here is derived from an EMBL/GenBank/DDBJ whole genome shotgun (WGS) entry which is preliminary data.</text>
</comment>
<keyword evidence="3" id="KW-1185">Reference proteome</keyword>
<protein>
    <submittedName>
        <fullName evidence="2">Uncharacterized protein</fullName>
    </submittedName>
</protein>
<organism evidence="2 3">
    <name type="scientific">Allokutzneria multivorans</name>
    <dbReference type="NCBI Taxonomy" id="1142134"/>
    <lineage>
        <taxon>Bacteria</taxon>
        <taxon>Bacillati</taxon>
        <taxon>Actinomycetota</taxon>
        <taxon>Actinomycetes</taxon>
        <taxon>Pseudonocardiales</taxon>
        <taxon>Pseudonocardiaceae</taxon>
        <taxon>Allokutzneria</taxon>
    </lineage>
</organism>
<feature type="region of interest" description="Disordered" evidence="1">
    <location>
        <begin position="20"/>
        <end position="72"/>
    </location>
</feature>
<feature type="compositionally biased region" description="Basic and acidic residues" evidence="1">
    <location>
        <begin position="24"/>
        <end position="34"/>
    </location>
</feature>
<gene>
    <name evidence="2" type="ORF">GCM10022247_24670</name>
</gene>
<reference evidence="3" key="1">
    <citation type="journal article" date="2019" name="Int. J. Syst. Evol. Microbiol.">
        <title>The Global Catalogue of Microorganisms (GCM) 10K type strain sequencing project: providing services to taxonomists for standard genome sequencing and annotation.</title>
        <authorList>
            <consortium name="The Broad Institute Genomics Platform"/>
            <consortium name="The Broad Institute Genome Sequencing Center for Infectious Disease"/>
            <person name="Wu L."/>
            <person name="Ma J."/>
        </authorList>
    </citation>
    <scope>NUCLEOTIDE SEQUENCE [LARGE SCALE GENOMIC DNA]</scope>
    <source>
        <strain evidence="3">JCM 17342</strain>
    </source>
</reference>
<accession>A0ABP7RVS6</accession>